<sequence>MDKELLRFYPTDEAPLDNNFPRWMPDDGIYGPFIPTSLYRVKLALKLADCKPGDIVADLGCGDGRFCAAAIILFDASFAVGIDSDATVIRIAETIVDQLSVNKLVNLNPQKISFVTGDICDINIGGIARDPSITILVAFLFPEFSFDFRDLLLAHFNRGCKIVAITFDLANIPELTLIDNCDRMGENGIW</sequence>
<comment type="caution">
    <text evidence="5">The sequence shown here is derived from an EMBL/GenBank/DDBJ whole genome shotgun (WGS) entry which is preliminary data.</text>
</comment>
<dbReference type="EMBL" id="JADGJH010002143">
    <property type="protein sequence ID" value="KAJ3102791.1"/>
    <property type="molecule type" value="Genomic_DNA"/>
</dbReference>
<dbReference type="GO" id="GO:1905706">
    <property type="term" value="P:regulation of mitochondrial ATP synthesis coupled proton transport"/>
    <property type="evidence" value="ECO:0007669"/>
    <property type="project" value="TreeGrafter"/>
</dbReference>
<evidence type="ECO:0000256" key="4">
    <source>
        <dbReference type="ARBA" id="ARBA00022691"/>
    </source>
</evidence>
<comment type="similarity">
    <text evidence="1">Belongs to the ANT/ATPSC lysine N-methyltransferase family.</text>
</comment>
<evidence type="ECO:0008006" key="7">
    <source>
        <dbReference type="Google" id="ProtNLM"/>
    </source>
</evidence>
<evidence type="ECO:0000256" key="1">
    <source>
        <dbReference type="ARBA" id="ARBA00010633"/>
    </source>
</evidence>
<evidence type="ECO:0000313" key="6">
    <source>
        <dbReference type="Proteomes" id="UP001211907"/>
    </source>
</evidence>
<dbReference type="GO" id="GO:0032259">
    <property type="term" value="P:methylation"/>
    <property type="evidence" value="ECO:0007669"/>
    <property type="project" value="UniProtKB-KW"/>
</dbReference>
<name>A0AAD5SSV5_9FUNG</name>
<dbReference type="InterPro" id="IPR029063">
    <property type="entry name" value="SAM-dependent_MTases_sf"/>
</dbReference>
<dbReference type="SUPFAM" id="SSF53335">
    <property type="entry name" value="S-adenosyl-L-methionine-dependent methyltransferases"/>
    <property type="match status" value="1"/>
</dbReference>
<protein>
    <recommendedName>
        <fullName evidence="7">Methyltransferase domain-containing protein</fullName>
    </recommendedName>
</protein>
<reference evidence="5" key="1">
    <citation type="submission" date="2020-05" db="EMBL/GenBank/DDBJ databases">
        <title>Phylogenomic resolution of chytrid fungi.</title>
        <authorList>
            <person name="Stajich J.E."/>
            <person name="Amses K."/>
            <person name="Simmons R."/>
            <person name="Seto K."/>
            <person name="Myers J."/>
            <person name="Bonds A."/>
            <person name="Quandt C.A."/>
            <person name="Barry K."/>
            <person name="Liu P."/>
            <person name="Grigoriev I."/>
            <person name="Longcore J.E."/>
            <person name="James T.Y."/>
        </authorList>
    </citation>
    <scope>NUCLEOTIDE SEQUENCE</scope>
    <source>
        <strain evidence="5">JEL0513</strain>
    </source>
</reference>
<dbReference type="PANTHER" id="PTHR13610">
    <property type="entry name" value="METHYLTRANSFERASE DOMAIN-CONTAINING PROTEIN"/>
    <property type="match status" value="1"/>
</dbReference>
<dbReference type="GO" id="GO:0016279">
    <property type="term" value="F:protein-lysine N-methyltransferase activity"/>
    <property type="evidence" value="ECO:0007669"/>
    <property type="project" value="InterPro"/>
</dbReference>
<evidence type="ECO:0000256" key="2">
    <source>
        <dbReference type="ARBA" id="ARBA00022603"/>
    </source>
</evidence>
<dbReference type="Proteomes" id="UP001211907">
    <property type="component" value="Unassembled WGS sequence"/>
</dbReference>
<keyword evidence="6" id="KW-1185">Reference proteome</keyword>
<dbReference type="AlphaFoldDB" id="A0AAD5SSV5"/>
<keyword evidence="3" id="KW-0808">Transferase</keyword>
<keyword evidence="4" id="KW-0949">S-adenosyl-L-methionine</keyword>
<dbReference type="Gene3D" id="3.40.50.150">
    <property type="entry name" value="Vaccinia Virus protein VP39"/>
    <property type="match status" value="1"/>
</dbReference>
<proteinExistence type="inferred from homology"/>
<dbReference type="CDD" id="cd02440">
    <property type="entry name" value="AdoMet_MTases"/>
    <property type="match status" value="1"/>
</dbReference>
<gene>
    <name evidence="5" type="ORF">HK100_004314</name>
</gene>
<keyword evidence="2" id="KW-0489">Methyltransferase</keyword>
<dbReference type="InterPro" id="IPR026170">
    <property type="entry name" value="FAM173A/B"/>
</dbReference>
<feature type="non-terminal residue" evidence="5">
    <location>
        <position position="190"/>
    </location>
</feature>
<dbReference type="PANTHER" id="PTHR13610:SF20">
    <property type="entry name" value="METHYLTRANSFERASE DOMAIN-CONTAINING PROTEIN"/>
    <property type="match status" value="1"/>
</dbReference>
<evidence type="ECO:0000313" key="5">
    <source>
        <dbReference type="EMBL" id="KAJ3102791.1"/>
    </source>
</evidence>
<dbReference type="GO" id="GO:0005739">
    <property type="term" value="C:mitochondrion"/>
    <property type="evidence" value="ECO:0007669"/>
    <property type="project" value="TreeGrafter"/>
</dbReference>
<evidence type="ECO:0000256" key="3">
    <source>
        <dbReference type="ARBA" id="ARBA00022679"/>
    </source>
</evidence>
<organism evidence="5 6">
    <name type="scientific">Physocladia obscura</name>
    <dbReference type="NCBI Taxonomy" id="109957"/>
    <lineage>
        <taxon>Eukaryota</taxon>
        <taxon>Fungi</taxon>
        <taxon>Fungi incertae sedis</taxon>
        <taxon>Chytridiomycota</taxon>
        <taxon>Chytridiomycota incertae sedis</taxon>
        <taxon>Chytridiomycetes</taxon>
        <taxon>Chytridiales</taxon>
        <taxon>Chytriomycetaceae</taxon>
        <taxon>Physocladia</taxon>
    </lineage>
</organism>
<accession>A0AAD5SSV5</accession>